<organism evidence="1 2">
    <name type="scientific">Trichonephila clavata</name>
    <name type="common">Joro spider</name>
    <name type="synonym">Nephila clavata</name>
    <dbReference type="NCBI Taxonomy" id="2740835"/>
    <lineage>
        <taxon>Eukaryota</taxon>
        <taxon>Metazoa</taxon>
        <taxon>Ecdysozoa</taxon>
        <taxon>Arthropoda</taxon>
        <taxon>Chelicerata</taxon>
        <taxon>Arachnida</taxon>
        <taxon>Araneae</taxon>
        <taxon>Araneomorphae</taxon>
        <taxon>Entelegynae</taxon>
        <taxon>Araneoidea</taxon>
        <taxon>Nephilidae</taxon>
        <taxon>Trichonephila</taxon>
    </lineage>
</organism>
<evidence type="ECO:0000313" key="1">
    <source>
        <dbReference type="EMBL" id="GFQ98243.1"/>
    </source>
</evidence>
<protein>
    <submittedName>
        <fullName evidence="1">DNA repair protein RadC, truncation</fullName>
    </submittedName>
</protein>
<keyword evidence="2" id="KW-1185">Reference proteome</keyword>
<comment type="caution">
    <text evidence="1">The sequence shown here is derived from an EMBL/GenBank/DDBJ whole genome shotgun (WGS) entry which is preliminary data.</text>
</comment>
<proteinExistence type="predicted"/>
<name>A0A8X6G8Z9_TRICU</name>
<accession>A0A8X6G8Z9</accession>
<gene>
    <name evidence="1" type="primary">WD_0507</name>
    <name evidence="1" type="ORF">TNCT_80721</name>
</gene>
<reference evidence="1" key="1">
    <citation type="submission" date="2020-07" db="EMBL/GenBank/DDBJ databases">
        <title>Multicomponent nature underlies the extraordinary mechanical properties of spider dragline silk.</title>
        <authorList>
            <person name="Kono N."/>
            <person name="Nakamura H."/>
            <person name="Mori M."/>
            <person name="Yoshida Y."/>
            <person name="Ohtoshi R."/>
            <person name="Malay A.D."/>
            <person name="Moran D.A.P."/>
            <person name="Tomita M."/>
            <person name="Numata K."/>
            <person name="Arakawa K."/>
        </authorList>
    </citation>
    <scope>NUCLEOTIDE SEQUENCE</scope>
</reference>
<dbReference type="AlphaFoldDB" id="A0A8X6G8Z9"/>
<dbReference type="Proteomes" id="UP000887116">
    <property type="component" value="Unassembled WGS sequence"/>
</dbReference>
<dbReference type="EMBL" id="BMAO01014952">
    <property type="protein sequence ID" value="GFQ98243.1"/>
    <property type="molecule type" value="Genomic_DNA"/>
</dbReference>
<evidence type="ECO:0000313" key="2">
    <source>
        <dbReference type="Proteomes" id="UP000887116"/>
    </source>
</evidence>
<sequence>MNNNNKSKDRREEIEFRALVSKGHALLDREIIETFLSGAHDGVEASIIAERLMDRFKGIGRISSLEIDDLKTIEGVTDSTVTAILCLKEALKRVPREELKKGPVIGGNLEKLVEYLKACIGHLEHVFKLTRKELRSVL</sequence>
<dbReference type="OrthoDB" id="8115169at2759"/>